<dbReference type="InterPro" id="IPR014509">
    <property type="entry name" value="YjdF-like"/>
</dbReference>
<evidence type="ECO:0000313" key="1">
    <source>
        <dbReference type="EMBL" id="XFO65585.1"/>
    </source>
</evidence>
<dbReference type="Proteomes" id="UP000216752">
    <property type="component" value="Chromosome"/>
</dbReference>
<dbReference type="EMBL" id="CP155573">
    <property type="protein sequence ID" value="XFO65585.1"/>
    <property type="molecule type" value="Genomic_DNA"/>
</dbReference>
<reference evidence="1" key="1">
    <citation type="submission" date="2024-05" db="EMBL/GenBank/DDBJ databases">
        <title>Isolation and characterization of Sporomusa carbonis sp. nov., a carboxydotrophic hydrogenogen in the genus of Sporomusa isolated from a charcoal burning pile.</title>
        <authorList>
            <person name="Boeer T."/>
            <person name="Rosenbaum F."/>
            <person name="Eysell L."/>
            <person name="Mueller V."/>
            <person name="Daniel R."/>
            <person name="Poehlein A."/>
        </authorList>
    </citation>
    <scope>NUCLEOTIDE SEQUENCE [LARGE SCALE GENOMIC DNA]</scope>
    <source>
        <strain evidence="1">DSM 10669</strain>
    </source>
</reference>
<evidence type="ECO:0000313" key="2">
    <source>
        <dbReference type="Proteomes" id="UP000216752"/>
    </source>
</evidence>
<keyword evidence="2" id="KW-1185">Reference proteome</keyword>
<protein>
    <submittedName>
        <fullName evidence="1">Inner membrane protein YjdF</fullName>
    </submittedName>
</protein>
<gene>
    <name evidence="1" type="primary">yjdF</name>
    <name evidence="1" type="ORF">SPSIL_017250</name>
</gene>
<dbReference type="RefSeq" id="WP_094604962.1">
    <property type="nucleotide sequence ID" value="NZ_CP155573.1"/>
</dbReference>
<organism evidence="1 2">
    <name type="scientific">Sporomusa silvacetica DSM 10669</name>
    <dbReference type="NCBI Taxonomy" id="1123289"/>
    <lineage>
        <taxon>Bacteria</taxon>
        <taxon>Bacillati</taxon>
        <taxon>Bacillota</taxon>
        <taxon>Negativicutes</taxon>
        <taxon>Selenomonadales</taxon>
        <taxon>Sporomusaceae</taxon>
        <taxon>Sporomusa</taxon>
    </lineage>
</organism>
<sequence>MHMIIKGQIEAIQCVLFEVEAISASYELIEFGVALATGEATQAFLGTQGDVWDTQWDMLLALVRAITALIILGRYHDHFLARHQVRD</sequence>
<accession>A0ABZ3IIU0</accession>
<name>A0ABZ3IIU0_9FIRM</name>
<dbReference type="Pfam" id="PF09997">
    <property type="entry name" value="DUF2238"/>
    <property type="match status" value="1"/>
</dbReference>
<proteinExistence type="predicted"/>